<dbReference type="KEGG" id="ksn:43586079"/>
<keyword evidence="3" id="KW-0648">Protein biosynthesis</keyword>
<dbReference type="SMART" id="SM00937">
    <property type="entry name" value="PCRF"/>
    <property type="match status" value="1"/>
</dbReference>
<dbReference type="InterPro" id="IPR045853">
    <property type="entry name" value="Pep_chain_release_fac_I_sf"/>
</dbReference>
<protein>
    <submittedName>
        <fullName evidence="4">Peptide chain release factor 1</fullName>
    </submittedName>
</protein>
<evidence type="ECO:0000313" key="5">
    <source>
        <dbReference type="Proteomes" id="UP000322225"/>
    </source>
</evidence>
<reference evidence="4" key="1">
    <citation type="submission" date="2017-08" db="EMBL/GenBank/DDBJ databases">
        <authorList>
            <person name="Cuomo C."/>
            <person name="Billmyre B."/>
            <person name="Heitman J."/>
        </authorList>
    </citation>
    <scope>NUCLEOTIDE SEQUENCE</scope>
    <source>
        <strain evidence="4">CBS 12478</strain>
    </source>
</reference>
<dbReference type="GO" id="GO:0005739">
    <property type="term" value="C:mitochondrion"/>
    <property type="evidence" value="ECO:0007669"/>
    <property type="project" value="GOC"/>
</dbReference>
<dbReference type="Gene3D" id="3.30.70.1660">
    <property type="match status" value="1"/>
</dbReference>
<dbReference type="EMBL" id="CP144063">
    <property type="protein sequence ID" value="WWD22475.1"/>
    <property type="molecule type" value="Genomic_DNA"/>
</dbReference>
<dbReference type="Proteomes" id="UP000322225">
    <property type="component" value="Chromosome 13"/>
</dbReference>
<dbReference type="InterPro" id="IPR005139">
    <property type="entry name" value="PCRF"/>
</dbReference>
<keyword evidence="5" id="KW-1185">Reference proteome</keyword>
<evidence type="ECO:0000256" key="1">
    <source>
        <dbReference type="ARBA" id="ARBA00010835"/>
    </source>
</evidence>
<evidence type="ECO:0000256" key="2">
    <source>
        <dbReference type="ARBA" id="ARBA00022481"/>
    </source>
</evidence>
<evidence type="ECO:0000256" key="3">
    <source>
        <dbReference type="ARBA" id="ARBA00022917"/>
    </source>
</evidence>
<dbReference type="FunFam" id="3.30.160.20:FF:000070">
    <property type="entry name" value="Related to MRF1-peptide chain release factor, mitochondrial"/>
    <property type="match status" value="1"/>
</dbReference>
<reference evidence="4" key="2">
    <citation type="submission" date="2024-01" db="EMBL/GenBank/DDBJ databases">
        <title>Comparative genomics of Cryptococcus and Kwoniella reveals pathogenesis evolution and contrasting modes of karyotype evolution via chromosome fusion or intercentromeric recombination.</title>
        <authorList>
            <person name="Coelho M.A."/>
            <person name="David-Palma M."/>
            <person name="Shea T."/>
            <person name="Bowers K."/>
            <person name="McGinley-Smith S."/>
            <person name="Mohammad A.W."/>
            <person name="Gnirke A."/>
            <person name="Yurkov A.M."/>
            <person name="Nowrousian M."/>
            <person name="Sun S."/>
            <person name="Cuomo C.A."/>
            <person name="Heitman J."/>
        </authorList>
    </citation>
    <scope>NUCLEOTIDE SEQUENCE</scope>
    <source>
        <strain evidence="4">CBS 12478</strain>
    </source>
</reference>
<organism evidence="4 5">
    <name type="scientific">Kwoniella shandongensis</name>
    <dbReference type="NCBI Taxonomy" id="1734106"/>
    <lineage>
        <taxon>Eukaryota</taxon>
        <taxon>Fungi</taxon>
        <taxon>Dikarya</taxon>
        <taxon>Basidiomycota</taxon>
        <taxon>Agaricomycotina</taxon>
        <taxon>Tremellomycetes</taxon>
        <taxon>Tremellales</taxon>
        <taxon>Cryptococcaceae</taxon>
        <taxon>Kwoniella</taxon>
    </lineage>
</organism>
<sequence length="472" mass="52714">MLATTRAKHLARLSKAVAPRHLLKAQTIAPSCSCGCSKFEPGFSSLIASRSISTQTHTKRIVPLLPFKSLRRGYSTEAEAPIEWCTETEERQAKLLATTRARVEVYRKTVSEEPDATDVQAQIARAKVQKELAPLADAWDKYQEMRKSIVDMKPHLEDPDPTLREMFEAEHSTLCSDLDELITTALPKLLLPPSPTAALPTVMSINAGVGGIESALCTESIARMYIRFAEKKGWKMEEISRVDGTGGKGGGGIRELTMKFEPSPWGGNGEDGADEVYGLLQWEKGVHRVQRIPPNETLGRIHTSTVAVVVLPIYPDTEDAPLVDPKDVRLDVMRARGAGGQHVNRTESAVRLTHIPTGITVSMQDSRSQHQNRAWAWDILRARLSEKKHNEDVEARRASRRSQVKGADRSDKIRTYNFNQDRLTDHRFGFSIIGLQNILDGDGLEDVISMMKKDLMERRLESLLQGEEDIDY</sequence>
<dbReference type="OrthoDB" id="2019491at2759"/>
<dbReference type="SUPFAM" id="SSF75620">
    <property type="entry name" value="Release factor"/>
    <property type="match status" value="1"/>
</dbReference>
<dbReference type="InterPro" id="IPR050057">
    <property type="entry name" value="Prokaryotic/Mito_RF"/>
</dbReference>
<dbReference type="PANTHER" id="PTHR43804:SF7">
    <property type="entry name" value="LD18447P"/>
    <property type="match status" value="1"/>
</dbReference>
<proteinExistence type="inferred from homology"/>
<accession>A0A5M6C7C9</accession>
<dbReference type="GO" id="GO:0032543">
    <property type="term" value="P:mitochondrial translation"/>
    <property type="evidence" value="ECO:0007669"/>
    <property type="project" value="UniProtKB-ARBA"/>
</dbReference>
<dbReference type="Pfam" id="PF03462">
    <property type="entry name" value="PCRF"/>
    <property type="match status" value="1"/>
</dbReference>
<dbReference type="GeneID" id="43586079"/>
<comment type="similarity">
    <text evidence="1">Belongs to the prokaryotic/mitochondrial release factor family.</text>
</comment>
<keyword evidence="2" id="KW-0488">Methylation</keyword>
<name>A0A5M6C7C9_9TREE</name>
<dbReference type="InterPro" id="IPR000352">
    <property type="entry name" value="Pep_chain_release_fac_I"/>
</dbReference>
<dbReference type="RefSeq" id="XP_031863528.1">
    <property type="nucleotide sequence ID" value="XM_032001971.1"/>
</dbReference>
<evidence type="ECO:0000313" key="4">
    <source>
        <dbReference type="EMBL" id="WWD22475.1"/>
    </source>
</evidence>
<gene>
    <name evidence="4" type="ORF">CI109_106968</name>
</gene>
<dbReference type="AlphaFoldDB" id="A0A5M6C7C9"/>
<dbReference type="PROSITE" id="PS00745">
    <property type="entry name" value="RF_PROK_I"/>
    <property type="match status" value="1"/>
</dbReference>
<dbReference type="PANTHER" id="PTHR43804">
    <property type="entry name" value="LD18447P"/>
    <property type="match status" value="1"/>
</dbReference>
<dbReference type="Gene3D" id="6.10.140.1950">
    <property type="match status" value="1"/>
</dbReference>
<dbReference type="Pfam" id="PF00472">
    <property type="entry name" value="RF-1"/>
    <property type="match status" value="1"/>
</dbReference>
<dbReference type="Gene3D" id="3.30.160.20">
    <property type="match status" value="1"/>
</dbReference>
<dbReference type="GO" id="GO:0003747">
    <property type="term" value="F:translation release factor activity"/>
    <property type="evidence" value="ECO:0007669"/>
    <property type="project" value="InterPro"/>
</dbReference>